<accession>A0A1Y2F3J8</accession>
<evidence type="ECO:0008006" key="4">
    <source>
        <dbReference type="Google" id="ProtNLM"/>
    </source>
</evidence>
<evidence type="ECO:0000256" key="1">
    <source>
        <dbReference type="SAM" id="Phobius"/>
    </source>
</evidence>
<organism evidence="2 3">
    <name type="scientific">Leucosporidium creatinivorum</name>
    <dbReference type="NCBI Taxonomy" id="106004"/>
    <lineage>
        <taxon>Eukaryota</taxon>
        <taxon>Fungi</taxon>
        <taxon>Dikarya</taxon>
        <taxon>Basidiomycota</taxon>
        <taxon>Pucciniomycotina</taxon>
        <taxon>Microbotryomycetes</taxon>
        <taxon>Leucosporidiales</taxon>
        <taxon>Leucosporidium</taxon>
    </lineage>
</organism>
<proteinExistence type="predicted"/>
<dbReference type="Proteomes" id="UP000193467">
    <property type="component" value="Unassembled WGS sequence"/>
</dbReference>
<keyword evidence="1" id="KW-1133">Transmembrane helix</keyword>
<dbReference type="OrthoDB" id="2020419at2759"/>
<gene>
    <name evidence="2" type="ORF">BCR35DRAFT_305218</name>
</gene>
<evidence type="ECO:0000313" key="3">
    <source>
        <dbReference type="Proteomes" id="UP000193467"/>
    </source>
</evidence>
<reference evidence="2 3" key="1">
    <citation type="submission" date="2016-07" db="EMBL/GenBank/DDBJ databases">
        <title>Pervasive Adenine N6-methylation of Active Genes in Fungi.</title>
        <authorList>
            <consortium name="DOE Joint Genome Institute"/>
            <person name="Mondo S.J."/>
            <person name="Dannebaum R.O."/>
            <person name="Kuo R.C."/>
            <person name="Labutti K."/>
            <person name="Haridas S."/>
            <person name="Kuo A."/>
            <person name="Salamov A."/>
            <person name="Ahrendt S.R."/>
            <person name="Lipzen A."/>
            <person name="Sullivan W."/>
            <person name="Andreopoulos W.B."/>
            <person name="Clum A."/>
            <person name="Lindquist E."/>
            <person name="Daum C."/>
            <person name="Ramamoorthy G.K."/>
            <person name="Gryganskyi A."/>
            <person name="Culley D."/>
            <person name="Magnuson J.K."/>
            <person name="James T.Y."/>
            <person name="O'Malley M.A."/>
            <person name="Stajich J.E."/>
            <person name="Spatafora J.W."/>
            <person name="Visel A."/>
            <person name="Grigoriev I.V."/>
        </authorList>
    </citation>
    <scope>NUCLEOTIDE SEQUENCE [LARGE SCALE GENOMIC DNA]</scope>
    <source>
        <strain evidence="2 3">62-1032</strain>
    </source>
</reference>
<keyword evidence="1" id="KW-0812">Transmembrane</keyword>
<dbReference type="AlphaFoldDB" id="A0A1Y2F3J8"/>
<protein>
    <recommendedName>
        <fullName evidence="4">GDP-fucose protein O-fucosyltransferase-domain-containing protein</fullName>
    </recommendedName>
</protein>
<keyword evidence="3" id="KW-1185">Reference proteome</keyword>
<dbReference type="Gene3D" id="3.40.50.11350">
    <property type="match status" value="1"/>
</dbReference>
<keyword evidence="1" id="KW-0472">Membrane</keyword>
<dbReference type="InParanoid" id="A0A1Y2F3J8"/>
<sequence length="554" mass="62823">MNHRGSLTRSQYEESLRRRSSVLTAIAQVAPSRRTPYRVLLLALICLSTVLLFFHATPHETRAQISTLSRSSLQRLQDSAAAAAFAAKNAVGPWKDTSSCDTPEWRDAANREGGVESLLVEEEQPHYQYPPLLHAPAKGYGALSRTDNPWRERFLVPLYACNEQETGSQMHVRQLLHLAKATNRTLVLPNWGFGIPTISNCRPYSFDTIYETESTNSVGLWSVPYRTWLAWVQRKQQRTKIDARISVIFFRDTHKVLANSIATSDAGILEEGCVPVDPFRIEEPPLYIATDGQTYLSTVVNKLRETDHLQTLFVIFNHYSDFRIKGDVLFPDPLMQARPKEWGLWVGASWPQWNYSTQVNTMFDIARHKLPDRYAAMQWRMELMPPKTLTKCADMFAESIISGMREQGLSTIYVASDMPLGKDRKKSKSASFNAPEVAQARESIDHLVYRLHEASFEVRTWNDIKPKDGDEGAIDGLAEGGSGIFDKLILGKSEHLWGANPHCGFKSSFLGSIQTLRQDRIGDPTETDWEKLAVTWVGEPIKQRFWWHVKGGQL</sequence>
<dbReference type="EMBL" id="MCGR01000030">
    <property type="protein sequence ID" value="ORY78054.1"/>
    <property type="molecule type" value="Genomic_DNA"/>
</dbReference>
<comment type="caution">
    <text evidence="2">The sequence shown here is derived from an EMBL/GenBank/DDBJ whole genome shotgun (WGS) entry which is preliminary data.</text>
</comment>
<feature type="transmembrane region" description="Helical" evidence="1">
    <location>
        <begin position="39"/>
        <end position="56"/>
    </location>
</feature>
<name>A0A1Y2F3J8_9BASI</name>
<evidence type="ECO:0000313" key="2">
    <source>
        <dbReference type="EMBL" id="ORY78054.1"/>
    </source>
</evidence>